<dbReference type="InterPro" id="IPR020886">
    <property type="entry name" value="MTH_967-like"/>
</dbReference>
<dbReference type="AlphaFoldDB" id="A0A7D5XM89"/>
<dbReference type="InterPro" id="IPR059051">
    <property type="entry name" value="MTH_967_PDDEXK"/>
</dbReference>
<dbReference type="SUPFAM" id="SSF47413">
    <property type="entry name" value="lambda repressor-like DNA-binding domains"/>
    <property type="match status" value="1"/>
</dbReference>
<dbReference type="InterPro" id="IPR010982">
    <property type="entry name" value="Lambda_DNA-bd_dom_sf"/>
</dbReference>
<dbReference type="KEGG" id="flt:Sv326_1053"/>
<dbReference type="PROSITE" id="PS50943">
    <property type="entry name" value="HTH_CROC1"/>
    <property type="match status" value="1"/>
</dbReference>
<feature type="domain" description="HTH cro/C1-type" evidence="5">
    <location>
        <begin position="129"/>
        <end position="183"/>
    </location>
</feature>
<name>A0A7D5XM89_FERL1</name>
<gene>
    <name evidence="6" type="ORF">Sv326_1053</name>
</gene>
<evidence type="ECO:0000313" key="7">
    <source>
        <dbReference type="Proteomes" id="UP000510821"/>
    </source>
</evidence>
<accession>A0A7D5XM89</accession>
<dbReference type="CDD" id="cd00093">
    <property type="entry name" value="HTH_XRE"/>
    <property type="match status" value="1"/>
</dbReference>
<keyword evidence="2 4" id="KW-0238">DNA-binding</keyword>
<reference evidence="7" key="1">
    <citation type="submission" date="2020-07" db="EMBL/GenBank/DDBJ databases">
        <title>Metabolic diversity and evolutionary history of the archaeal phylum ###Micrarchaeota### uncovered from a freshwater lake metagenome.</title>
        <authorList>
            <person name="Kadnikov V.V."/>
            <person name="Savvichev A.S."/>
            <person name="Mardanov A.V."/>
            <person name="Beletsky A.V."/>
            <person name="Chupakov A.V."/>
            <person name="Kokryatskaya N.M."/>
            <person name="Pimenov N.V."/>
            <person name="Ravin N.V."/>
        </authorList>
    </citation>
    <scope>NUCLEOTIDE SEQUENCE [LARGE SCALE GENOMIC DNA]</scope>
</reference>
<sequence>MREQLVQEVAEVLLNCNYLSVYCSRIHSCFDMLAKREKEALLVKVLENIDAFTKQQAEDMRKIAGMLAGNSFLVGEKSNEYKLQDGVLYERHKVSTGNLKTFKGIVGREELPKMRKFRELLVDIDEDKMVRRRGELKLSLEGLARKSGISKETLYRYEHGKIYASEENARRIEEILGMEVRKFIDPFRGRQKFVSEDTLISMLGFESVKMMTAPFDILGKERKLLFAGEEADRRTMTKRAGVYSSIMDVFGSGSCFILNKYSKDNIAGIPVVRKKEIKEIKKAKELMKLIEERGA</sequence>
<keyword evidence="3 4" id="KW-0804">Transcription</keyword>
<dbReference type="Gene3D" id="1.10.260.40">
    <property type="entry name" value="lambda repressor-like DNA-binding domains"/>
    <property type="match status" value="1"/>
</dbReference>
<evidence type="ECO:0000256" key="3">
    <source>
        <dbReference type="ARBA" id="ARBA00023163"/>
    </source>
</evidence>
<dbReference type="SMART" id="SM00530">
    <property type="entry name" value="HTH_XRE"/>
    <property type="match status" value="1"/>
</dbReference>
<evidence type="ECO:0000256" key="2">
    <source>
        <dbReference type="ARBA" id="ARBA00023125"/>
    </source>
</evidence>
<keyword evidence="1 4" id="KW-0805">Transcription regulation</keyword>
<evidence type="ECO:0000256" key="4">
    <source>
        <dbReference type="HAMAP-Rule" id="MF_00584"/>
    </source>
</evidence>
<dbReference type="GO" id="GO:0003677">
    <property type="term" value="F:DNA binding"/>
    <property type="evidence" value="ECO:0007669"/>
    <property type="project" value="UniProtKB-KW"/>
</dbReference>
<dbReference type="EMBL" id="CP058998">
    <property type="protein sequence ID" value="QLJ53228.1"/>
    <property type="molecule type" value="Genomic_DNA"/>
</dbReference>
<dbReference type="InterPro" id="IPR001387">
    <property type="entry name" value="Cro/C1-type_HTH"/>
</dbReference>
<dbReference type="Pfam" id="PF01381">
    <property type="entry name" value="HTH_3"/>
    <property type="match status" value="1"/>
</dbReference>
<dbReference type="HAMAP" id="MF_00584">
    <property type="entry name" value="HTH_type_cro_C1"/>
    <property type="match status" value="1"/>
</dbReference>
<protein>
    <recommendedName>
        <fullName evidence="4">Putative HTH-type transcriptional regulatory protein Sv326_1053</fullName>
    </recommendedName>
</protein>
<dbReference type="Proteomes" id="UP000510821">
    <property type="component" value="Chromosome"/>
</dbReference>
<proteinExistence type="inferred from homology"/>
<dbReference type="Pfam" id="PF26553">
    <property type="entry name" value="PDDEXK_19"/>
    <property type="match status" value="1"/>
</dbReference>
<evidence type="ECO:0000256" key="1">
    <source>
        <dbReference type="ARBA" id="ARBA00023015"/>
    </source>
</evidence>
<organism evidence="6 7">
    <name type="scientific">Fermentimicrarchaeum limneticum</name>
    <dbReference type="NCBI Taxonomy" id="2795018"/>
    <lineage>
        <taxon>Archaea</taxon>
        <taxon>Candidatus Micrarchaeota</taxon>
        <taxon>Candidatus Fermentimicrarchaeales</taxon>
        <taxon>Candidatus Fermentimicrarchaeaceae</taxon>
        <taxon>Candidatus Fermentimicrarchaeum</taxon>
    </lineage>
</organism>
<evidence type="ECO:0000313" key="6">
    <source>
        <dbReference type="EMBL" id="QLJ53228.1"/>
    </source>
</evidence>
<evidence type="ECO:0000259" key="5">
    <source>
        <dbReference type="PROSITE" id="PS50943"/>
    </source>
</evidence>
<dbReference type="GO" id="GO:0003700">
    <property type="term" value="F:DNA-binding transcription factor activity"/>
    <property type="evidence" value="ECO:0007669"/>
    <property type="project" value="UniProtKB-UniRule"/>
</dbReference>